<dbReference type="InterPro" id="IPR013655">
    <property type="entry name" value="PAS_fold_3"/>
</dbReference>
<dbReference type="InterPro" id="IPR004090">
    <property type="entry name" value="Chemotax_Me-accpt_rcpt"/>
</dbReference>
<name>A0AAW9QI78_9BURK</name>
<dbReference type="Pfam" id="PF08447">
    <property type="entry name" value="PAS_3"/>
    <property type="match status" value="1"/>
</dbReference>
<dbReference type="PROSITE" id="PS50112">
    <property type="entry name" value="PAS"/>
    <property type="match status" value="1"/>
</dbReference>
<dbReference type="GO" id="GO:0052131">
    <property type="term" value="P:positive aerotaxis"/>
    <property type="evidence" value="ECO:0007669"/>
    <property type="project" value="UniProtKB-ARBA"/>
</dbReference>
<keyword evidence="15" id="KW-1185">Reference proteome</keyword>
<keyword evidence="3" id="KW-0488">Methylation</keyword>
<keyword evidence="2" id="KW-1003">Cell membrane</keyword>
<protein>
    <submittedName>
        <fullName evidence="14">Methyl-accepting chemotaxis protein</fullName>
    </submittedName>
</protein>
<dbReference type="SUPFAM" id="SSF55785">
    <property type="entry name" value="PYP-like sensor domain (PAS domain)"/>
    <property type="match status" value="1"/>
</dbReference>
<evidence type="ECO:0000256" key="9">
    <source>
        <dbReference type="ARBA" id="ARBA00029447"/>
    </source>
</evidence>
<evidence type="ECO:0000256" key="5">
    <source>
        <dbReference type="ARBA" id="ARBA00022519"/>
    </source>
</evidence>
<evidence type="ECO:0000256" key="4">
    <source>
        <dbReference type="ARBA" id="ARBA00022500"/>
    </source>
</evidence>
<organism evidence="14 15">
    <name type="scientific">Aquincola agrisoli</name>
    <dbReference type="NCBI Taxonomy" id="3119538"/>
    <lineage>
        <taxon>Bacteria</taxon>
        <taxon>Pseudomonadati</taxon>
        <taxon>Pseudomonadota</taxon>
        <taxon>Betaproteobacteria</taxon>
        <taxon>Burkholderiales</taxon>
        <taxon>Sphaerotilaceae</taxon>
        <taxon>Aquincola</taxon>
    </lineage>
</organism>
<proteinExistence type="inferred from homology"/>
<dbReference type="SUPFAM" id="SSF58104">
    <property type="entry name" value="Methyl-accepting chemotaxis protein (MCP) signaling domain"/>
    <property type="match status" value="1"/>
</dbReference>
<comment type="caution">
    <text evidence="14">The sequence shown here is derived from an EMBL/GenBank/DDBJ whole genome shotgun (WGS) entry which is preliminary data.</text>
</comment>
<dbReference type="NCBIfam" id="TIGR00229">
    <property type="entry name" value="sensory_box"/>
    <property type="match status" value="1"/>
</dbReference>
<dbReference type="InterPro" id="IPR035965">
    <property type="entry name" value="PAS-like_dom_sf"/>
</dbReference>
<dbReference type="Pfam" id="PF00015">
    <property type="entry name" value="MCPsignal"/>
    <property type="match status" value="1"/>
</dbReference>
<evidence type="ECO:0000256" key="10">
    <source>
        <dbReference type="PROSITE-ProRule" id="PRU00284"/>
    </source>
</evidence>
<keyword evidence="10" id="KW-0807">Transducer</keyword>
<dbReference type="SMART" id="SM00283">
    <property type="entry name" value="MA"/>
    <property type="match status" value="1"/>
</dbReference>
<feature type="domain" description="HAMP" evidence="13">
    <location>
        <begin position="210"/>
        <end position="262"/>
    </location>
</feature>
<dbReference type="PROSITE" id="PS50111">
    <property type="entry name" value="CHEMOTAXIS_TRANSDUC_2"/>
    <property type="match status" value="1"/>
</dbReference>
<evidence type="ECO:0000256" key="6">
    <source>
        <dbReference type="ARBA" id="ARBA00022692"/>
    </source>
</evidence>
<dbReference type="Gene3D" id="1.10.287.950">
    <property type="entry name" value="Methyl-accepting chemotaxis protein"/>
    <property type="match status" value="1"/>
</dbReference>
<evidence type="ECO:0000259" key="13">
    <source>
        <dbReference type="PROSITE" id="PS50885"/>
    </source>
</evidence>
<dbReference type="CDD" id="cd00130">
    <property type="entry name" value="PAS"/>
    <property type="match status" value="1"/>
</dbReference>
<evidence type="ECO:0000256" key="3">
    <source>
        <dbReference type="ARBA" id="ARBA00022481"/>
    </source>
</evidence>
<evidence type="ECO:0000256" key="1">
    <source>
        <dbReference type="ARBA" id="ARBA00004429"/>
    </source>
</evidence>
<accession>A0AAW9QI78</accession>
<keyword evidence="7" id="KW-1133">Transmembrane helix</keyword>
<evidence type="ECO:0000259" key="12">
    <source>
        <dbReference type="PROSITE" id="PS50112"/>
    </source>
</evidence>
<sequence length="515" mass="54273">MRNNQPVTQREYLFAEGTTIVSTTDLDSRITYCNPAFIEISGYTREELIGQPHNMVRHPDMPSEAFRDMWQTLRSGTPWIGLVKNRRKNGDHYWVVANVTPLMQDGRAVGYLSVRTQPTRAQVEAAQALYARMRAEAAQGGLRTRLSAGAVVPTGIARLQAVLAQAMRLSGAAAAGVAAVALSRWVIGPDWAGLLAGAAIGAGVAAWTRRSLLARADRLIPPANRLAAGDLSVNIDAGAYGEFHGLAKALNQVTVNMQAIVADVRSEVGGVTMASREIASGNLHLSSRTEQTAANLQQTAASMDQMSGTVRHNADTAQQATGLATSASQAAARGGEAMGEVVQTMGEIAGSSHRIADIIGVIDSIAFQTNILALNAAVEAARAGEQGRGFAVVAGEVRMLAKRSADAAKEIKSLIEDSVQKVDAGTRLVDAAGQTVGDIVRQVQRVSELINAISDTTREQTGGIDQIGRAVTQLDEMTQQNAALVEQSAAAAQTLEGQARALGEAVGILKLRSGR</sequence>
<evidence type="ECO:0000256" key="8">
    <source>
        <dbReference type="ARBA" id="ARBA00023136"/>
    </source>
</evidence>
<evidence type="ECO:0000313" key="15">
    <source>
        <dbReference type="Proteomes" id="UP001336250"/>
    </source>
</evidence>
<evidence type="ECO:0000259" key="11">
    <source>
        <dbReference type="PROSITE" id="PS50111"/>
    </source>
</evidence>
<keyword evidence="5" id="KW-0997">Cell inner membrane</keyword>
<keyword evidence="4" id="KW-0145">Chemotaxis</keyword>
<dbReference type="InterPro" id="IPR003660">
    <property type="entry name" value="HAMP_dom"/>
</dbReference>
<dbReference type="GO" id="GO:0004888">
    <property type="term" value="F:transmembrane signaling receptor activity"/>
    <property type="evidence" value="ECO:0007669"/>
    <property type="project" value="InterPro"/>
</dbReference>
<keyword evidence="8" id="KW-0472">Membrane</keyword>
<comment type="similarity">
    <text evidence="9">Belongs to the methyl-accepting chemotaxis (MCP) protein family.</text>
</comment>
<dbReference type="EMBL" id="JAZIBG010000046">
    <property type="protein sequence ID" value="MEF7616552.1"/>
    <property type="molecule type" value="Genomic_DNA"/>
</dbReference>
<comment type="subcellular location">
    <subcellularLocation>
        <location evidence="1">Cell inner membrane</location>
        <topology evidence="1">Multi-pass membrane protein</topology>
    </subcellularLocation>
</comment>
<dbReference type="RefSeq" id="WP_332292079.1">
    <property type="nucleotide sequence ID" value="NZ_JAZIBG010000046.1"/>
</dbReference>
<dbReference type="PANTHER" id="PTHR43531">
    <property type="entry name" value="PROTEIN ICFG"/>
    <property type="match status" value="1"/>
</dbReference>
<dbReference type="Gene3D" id="3.30.450.20">
    <property type="entry name" value="PAS domain"/>
    <property type="match status" value="1"/>
</dbReference>
<dbReference type="PROSITE" id="PS50885">
    <property type="entry name" value="HAMP"/>
    <property type="match status" value="1"/>
</dbReference>
<evidence type="ECO:0000313" key="14">
    <source>
        <dbReference type="EMBL" id="MEF7616552.1"/>
    </source>
</evidence>
<feature type="domain" description="PAS" evidence="12">
    <location>
        <begin position="25"/>
        <end position="76"/>
    </location>
</feature>
<keyword evidence="6" id="KW-0812">Transmembrane</keyword>
<dbReference type="SMART" id="SM00091">
    <property type="entry name" value="PAS"/>
    <property type="match status" value="1"/>
</dbReference>
<reference evidence="14 15" key="1">
    <citation type="submission" date="2024-02" db="EMBL/GenBank/DDBJ databases">
        <title>Genome sequence of Aquincola sp. MAHUQ-54.</title>
        <authorList>
            <person name="Huq M.A."/>
        </authorList>
    </citation>
    <scope>NUCLEOTIDE SEQUENCE [LARGE SCALE GENOMIC DNA]</scope>
    <source>
        <strain evidence="14 15">MAHUQ-54</strain>
    </source>
</reference>
<evidence type="ECO:0000256" key="2">
    <source>
        <dbReference type="ARBA" id="ARBA00022475"/>
    </source>
</evidence>
<dbReference type="FunFam" id="1.10.287.950:FF:000001">
    <property type="entry name" value="Methyl-accepting chemotaxis sensory transducer"/>
    <property type="match status" value="1"/>
</dbReference>
<dbReference type="InterPro" id="IPR051310">
    <property type="entry name" value="MCP_chemotaxis"/>
</dbReference>
<dbReference type="GO" id="GO:0005886">
    <property type="term" value="C:plasma membrane"/>
    <property type="evidence" value="ECO:0007669"/>
    <property type="project" value="UniProtKB-SubCell"/>
</dbReference>
<dbReference type="CDD" id="cd11386">
    <property type="entry name" value="MCP_signal"/>
    <property type="match status" value="1"/>
</dbReference>
<evidence type="ECO:0000256" key="7">
    <source>
        <dbReference type="ARBA" id="ARBA00022989"/>
    </source>
</evidence>
<feature type="domain" description="Methyl-accepting transducer" evidence="11">
    <location>
        <begin position="267"/>
        <end position="496"/>
    </location>
</feature>
<dbReference type="PRINTS" id="PR00260">
    <property type="entry name" value="CHEMTRNSDUCR"/>
</dbReference>
<dbReference type="AlphaFoldDB" id="A0AAW9QI78"/>
<dbReference type="InterPro" id="IPR000014">
    <property type="entry name" value="PAS"/>
</dbReference>
<dbReference type="PANTHER" id="PTHR43531:SF7">
    <property type="entry name" value="AEROTAXIS RECEPTOR"/>
    <property type="match status" value="1"/>
</dbReference>
<dbReference type="InterPro" id="IPR004089">
    <property type="entry name" value="MCPsignal_dom"/>
</dbReference>
<dbReference type="Proteomes" id="UP001336250">
    <property type="component" value="Unassembled WGS sequence"/>
</dbReference>
<dbReference type="GO" id="GO:0007165">
    <property type="term" value="P:signal transduction"/>
    <property type="evidence" value="ECO:0007669"/>
    <property type="project" value="UniProtKB-KW"/>
</dbReference>
<gene>
    <name evidence="14" type="ORF">V4F39_21740</name>
</gene>
<dbReference type="FunFam" id="3.30.450.20:FF:000046">
    <property type="entry name" value="Aerotaxis sensor receptor"/>
    <property type="match status" value="1"/>
</dbReference>